<comment type="caution">
    <text evidence="2">The sequence shown here is derived from an EMBL/GenBank/DDBJ whole genome shotgun (WGS) entry which is preliminary data.</text>
</comment>
<keyword evidence="1" id="KW-0812">Transmembrane</keyword>
<evidence type="ECO:0000256" key="1">
    <source>
        <dbReference type="SAM" id="Phobius"/>
    </source>
</evidence>
<protein>
    <submittedName>
        <fullName evidence="2">YgjV family protein</fullName>
    </submittedName>
</protein>
<feature type="transmembrane region" description="Helical" evidence="1">
    <location>
        <begin position="77"/>
        <end position="95"/>
    </location>
</feature>
<feature type="transmembrane region" description="Helical" evidence="1">
    <location>
        <begin position="7"/>
        <end position="27"/>
    </location>
</feature>
<gene>
    <name evidence="2" type="ORF">ACFFHW_03300</name>
</gene>
<sequence>MPDTFSTLAGQFFGLASLILCLVGFASRRDERLLLLLILANVAFALQFAFFGSWTAAALSVVVIARIALARRYPGNPVVMAAVLLVSAVVAGLTWQSWADLPALVAMVTGTLGMFLLRGIGMRVFLGLAALFWMFSHLLAGSIGGTLAEALVIVTNAITIVRLRRAQRRYREAFDEALARER</sequence>
<dbReference type="Proteomes" id="UP001589814">
    <property type="component" value="Unassembled WGS sequence"/>
</dbReference>
<keyword evidence="1" id="KW-1133">Transmembrane helix</keyword>
<feature type="transmembrane region" description="Helical" evidence="1">
    <location>
        <begin position="33"/>
        <end position="65"/>
    </location>
</feature>
<evidence type="ECO:0000313" key="2">
    <source>
        <dbReference type="EMBL" id="MFC0267035.1"/>
    </source>
</evidence>
<name>A0ABV6G053_9GAMM</name>
<organism evidence="2 3">
    <name type="scientific">Kushneria aurantia</name>
    <dbReference type="NCBI Taxonomy" id="504092"/>
    <lineage>
        <taxon>Bacteria</taxon>
        <taxon>Pseudomonadati</taxon>
        <taxon>Pseudomonadota</taxon>
        <taxon>Gammaproteobacteria</taxon>
        <taxon>Oceanospirillales</taxon>
        <taxon>Halomonadaceae</taxon>
        <taxon>Kushneria</taxon>
    </lineage>
</organism>
<dbReference type="RefSeq" id="WP_019949873.1">
    <property type="nucleotide sequence ID" value="NZ_JBHLVX010000013.1"/>
</dbReference>
<proteinExistence type="predicted"/>
<dbReference type="EMBL" id="JBHLVX010000013">
    <property type="protein sequence ID" value="MFC0267035.1"/>
    <property type="molecule type" value="Genomic_DNA"/>
</dbReference>
<keyword evidence="3" id="KW-1185">Reference proteome</keyword>
<feature type="transmembrane region" description="Helical" evidence="1">
    <location>
        <begin position="146"/>
        <end position="163"/>
    </location>
</feature>
<keyword evidence="1" id="KW-0472">Membrane</keyword>
<dbReference type="InterPro" id="IPR026267">
    <property type="entry name" value="YgjV"/>
</dbReference>
<accession>A0ABV6G053</accession>
<evidence type="ECO:0000313" key="3">
    <source>
        <dbReference type="Proteomes" id="UP001589814"/>
    </source>
</evidence>
<dbReference type="InterPro" id="IPR019629">
    <property type="entry name" value="Uncharacterised_HI1736/YgjV"/>
</dbReference>
<dbReference type="Pfam" id="PF10688">
    <property type="entry name" value="Imp-YgjV"/>
    <property type="match status" value="1"/>
</dbReference>
<reference evidence="2 3" key="1">
    <citation type="submission" date="2024-09" db="EMBL/GenBank/DDBJ databases">
        <authorList>
            <person name="Sun Q."/>
            <person name="Mori K."/>
        </authorList>
    </citation>
    <scope>NUCLEOTIDE SEQUENCE [LARGE SCALE GENOMIC DNA]</scope>
    <source>
        <strain evidence="2 3">CCM 7415</strain>
    </source>
</reference>
<dbReference type="PIRSF" id="PIRSF011443">
    <property type="entry name" value="YgjV"/>
    <property type="match status" value="1"/>
</dbReference>